<organism evidence="6 7">
    <name type="scientific">Buchnera aphidicola</name>
    <name type="common">Pentalonia nigronervosa</name>
    <dbReference type="NCBI Taxonomy" id="1309793"/>
    <lineage>
        <taxon>Bacteria</taxon>
        <taxon>Pseudomonadati</taxon>
        <taxon>Pseudomonadota</taxon>
        <taxon>Gammaproteobacteria</taxon>
        <taxon>Enterobacterales</taxon>
        <taxon>Erwiniaceae</taxon>
        <taxon>Buchnera</taxon>
    </lineage>
</organism>
<name>A0A7H1AZB0_9GAMM</name>
<dbReference type="Proteomes" id="UP000516346">
    <property type="component" value="Chromosome"/>
</dbReference>
<protein>
    <recommendedName>
        <fullName evidence="3 5">Flagellar hook-basal body complex protein FliE</fullName>
    </recommendedName>
</protein>
<dbReference type="PANTHER" id="PTHR34653:SF1">
    <property type="entry name" value="FLAGELLAR HOOK-BASAL BODY COMPLEX PROTEIN FLIE"/>
    <property type="match status" value="1"/>
</dbReference>
<comment type="similarity">
    <text evidence="2 5">Belongs to the FliE family.</text>
</comment>
<evidence type="ECO:0000256" key="2">
    <source>
        <dbReference type="ARBA" id="ARBA00009272"/>
    </source>
</evidence>
<sequence>MFINNIDYQNIHKNYNCLEKNTNVDKNIESNNFLNCINTVLNNISTIQNNVKNNTEKFELNQSDISLNDIMLNLQKSSIALKMAIQIRNKIVTAYQEIMNQQI</sequence>
<dbReference type="GO" id="GO:0003774">
    <property type="term" value="F:cytoskeletal motor activity"/>
    <property type="evidence" value="ECO:0007669"/>
    <property type="project" value="InterPro"/>
</dbReference>
<accession>A0A7H1AZB0</accession>
<keyword evidence="6" id="KW-0969">Cilium</keyword>
<dbReference type="AlphaFoldDB" id="A0A7H1AZB0"/>
<keyword evidence="6" id="KW-0966">Cell projection</keyword>
<dbReference type="InterPro" id="IPR001624">
    <property type="entry name" value="FliE"/>
</dbReference>
<evidence type="ECO:0000313" key="7">
    <source>
        <dbReference type="Proteomes" id="UP000516346"/>
    </source>
</evidence>
<evidence type="ECO:0000256" key="1">
    <source>
        <dbReference type="ARBA" id="ARBA00004117"/>
    </source>
</evidence>
<dbReference type="GO" id="GO:0009425">
    <property type="term" value="C:bacterial-type flagellum basal body"/>
    <property type="evidence" value="ECO:0007669"/>
    <property type="project" value="UniProtKB-SubCell"/>
</dbReference>
<gene>
    <name evidence="5 6" type="primary">fliE</name>
    <name evidence="6" type="ORF">ICW73_02475</name>
</gene>
<evidence type="ECO:0000313" key="6">
    <source>
        <dbReference type="EMBL" id="QNS01815.1"/>
    </source>
</evidence>
<keyword evidence="4 5" id="KW-0975">Bacterial flagellum</keyword>
<dbReference type="GO" id="GO:0005198">
    <property type="term" value="F:structural molecule activity"/>
    <property type="evidence" value="ECO:0007669"/>
    <property type="project" value="UniProtKB-UniRule"/>
</dbReference>
<proteinExistence type="inferred from homology"/>
<reference evidence="6 7" key="1">
    <citation type="submission" date="2020-09" db="EMBL/GenBank/DDBJ databases">
        <title>Genome sequence of the banana aphid, Pentalonia nigronervosa Coquerel (Hemiptera: Aphididae) and its symbionts.</title>
        <authorList>
            <person name="Mathers T.C."/>
            <person name="Mugford S.T."/>
            <person name="Hogenhout S.A."/>
            <person name="Tripathi L."/>
        </authorList>
    </citation>
    <scope>NUCLEOTIDE SEQUENCE [LARGE SCALE GENOMIC DNA]</scope>
    <source>
        <strain evidence="6">Ba4</strain>
    </source>
</reference>
<dbReference type="HAMAP" id="MF_00724">
    <property type="entry name" value="FliE"/>
    <property type="match status" value="1"/>
</dbReference>
<dbReference type="GO" id="GO:0071973">
    <property type="term" value="P:bacterial-type flagellum-dependent cell motility"/>
    <property type="evidence" value="ECO:0007669"/>
    <property type="project" value="InterPro"/>
</dbReference>
<dbReference type="Pfam" id="PF02049">
    <property type="entry name" value="FliE"/>
    <property type="match status" value="1"/>
</dbReference>
<evidence type="ECO:0000256" key="4">
    <source>
        <dbReference type="ARBA" id="ARBA00023143"/>
    </source>
</evidence>
<dbReference type="EMBL" id="CP061275">
    <property type="protein sequence ID" value="QNS01815.1"/>
    <property type="molecule type" value="Genomic_DNA"/>
</dbReference>
<keyword evidence="6" id="KW-0282">Flagellum</keyword>
<evidence type="ECO:0000256" key="3">
    <source>
        <dbReference type="ARBA" id="ARBA00018024"/>
    </source>
</evidence>
<dbReference type="NCBIfam" id="TIGR00205">
    <property type="entry name" value="fliE"/>
    <property type="match status" value="1"/>
</dbReference>
<comment type="subcellular location">
    <subcellularLocation>
        <location evidence="1 5">Bacterial flagellum basal body</location>
    </subcellularLocation>
</comment>
<dbReference type="PRINTS" id="PR01006">
    <property type="entry name" value="FLGHOOKFLIE"/>
</dbReference>
<evidence type="ECO:0000256" key="5">
    <source>
        <dbReference type="HAMAP-Rule" id="MF_00724"/>
    </source>
</evidence>
<dbReference type="PANTHER" id="PTHR34653">
    <property type="match status" value="1"/>
</dbReference>